<protein>
    <submittedName>
        <fullName evidence="1">Uncharacterized protein</fullName>
    </submittedName>
</protein>
<accession>A0ABY9X1V0</accession>
<name>A0ABY9X1V0_9BACT</name>
<organism evidence="1 2">
    <name type="scientific">Archangium minus</name>
    <dbReference type="NCBI Taxonomy" id="83450"/>
    <lineage>
        <taxon>Bacteria</taxon>
        <taxon>Pseudomonadati</taxon>
        <taxon>Myxococcota</taxon>
        <taxon>Myxococcia</taxon>
        <taxon>Myxococcales</taxon>
        <taxon>Cystobacterineae</taxon>
        <taxon>Archangiaceae</taxon>
        <taxon>Archangium</taxon>
    </lineage>
</organism>
<gene>
    <name evidence="1" type="ORF">F0U60_38605</name>
</gene>
<evidence type="ECO:0000313" key="1">
    <source>
        <dbReference type="EMBL" id="WNG49377.1"/>
    </source>
</evidence>
<keyword evidence="2" id="KW-1185">Reference proteome</keyword>
<dbReference type="RefSeq" id="WP_395807205.1">
    <property type="nucleotide sequence ID" value="NZ_CP043494.1"/>
</dbReference>
<dbReference type="Proteomes" id="UP001611383">
    <property type="component" value="Chromosome"/>
</dbReference>
<sequence>MIVHIDHLLSRLGQAHSTELFSGEALAHVSAIARMLPMISGGLALECRLEEGASRVDFMVCCMRSDGGPKALAEGLECTRERLPGSLWDGVRAFSREWLSARSPLSRVPIFWLEYDVVGPISEVPRPFPFVCIQEDLSSGPSARRGSHRQQVESSRELAWHALEVLRGRQVLPAVRHTVSRCFELLPESAEVEHVAPLDCRGSEAVRLVIGLPREQVGTYLEGIGWPGPRSQVEVLLRDWLPHLGYVEINVDAGEDGIAPTIGLSLPLPADTNVSWVHEVLQRMVEQGVCTPGKRDAVLAWSGSERVVLEGDRWPSKLCRTIGLKLVCRPNEPITVKTYPYFECRFSLWG</sequence>
<proteinExistence type="predicted"/>
<evidence type="ECO:0000313" key="2">
    <source>
        <dbReference type="Proteomes" id="UP001611383"/>
    </source>
</evidence>
<dbReference type="EMBL" id="CP043494">
    <property type="protein sequence ID" value="WNG49377.1"/>
    <property type="molecule type" value="Genomic_DNA"/>
</dbReference>
<reference evidence="1 2" key="1">
    <citation type="submission" date="2019-08" db="EMBL/GenBank/DDBJ databases">
        <title>Archangium and Cystobacter genomes.</title>
        <authorList>
            <person name="Chen I.-C.K."/>
            <person name="Wielgoss S."/>
        </authorList>
    </citation>
    <scope>NUCLEOTIDE SEQUENCE [LARGE SCALE GENOMIC DNA]</scope>
    <source>
        <strain evidence="1 2">Cbm 6</strain>
    </source>
</reference>